<sequence>MSTVVNAGPCSSSGIHNEFHTSRLPELNLDNGAEQVTEKKRKRCCPYNFDGKLCRNVGNRILCGYNINIGSPNVDSEDINLNNGCRLKQGRLECGYDEPPYINFRRPPSWDNAVQPKISKEDGDIISKESTLLHKKLYLKTTIAPKPTTQCLEIRERIVCRSI</sequence>
<accession>A0A8S4SN81</accession>
<dbReference type="Proteomes" id="UP000838756">
    <property type="component" value="Unassembled WGS sequence"/>
</dbReference>
<protein>
    <submittedName>
        <fullName evidence="1">Jg6703 protein</fullName>
    </submittedName>
</protein>
<reference evidence="1" key="1">
    <citation type="submission" date="2022-03" db="EMBL/GenBank/DDBJ databases">
        <authorList>
            <person name="Lindestad O."/>
        </authorList>
    </citation>
    <scope>NUCLEOTIDE SEQUENCE</scope>
</reference>
<proteinExistence type="predicted"/>
<name>A0A8S4SN81_9NEOP</name>
<gene>
    <name evidence="1" type="primary">jg6703</name>
    <name evidence="1" type="ORF">PAEG_LOCUS25599</name>
</gene>
<dbReference type="OrthoDB" id="7465467at2759"/>
<comment type="caution">
    <text evidence="1">The sequence shown here is derived from an EMBL/GenBank/DDBJ whole genome shotgun (WGS) entry which is preliminary data.</text>
</comment>
<evidence type="ECO:0000313" key="2">
    <source>
        <dbReference type="Proteomes" id="UP000838756"/>
    </source>
</evidence>
<dbReference type="AlphaFoldDB" id="A0A8S4SN81"/>
<organism evidence="1 2">
    <name type="scientific">Pararge aegeria aegeria</name>
    <dbReference type="NCBI Taxonomy" id="348720"/>
    <lineage>
        <taxon>Eukaryota</taxon>
        <taxon>Metazoa</taxon>
        <taxon>Ecdysozoa</taxon>
        <taxon>Arthropoda</taxon>
        <taxon>Hexapoda</taxon>
        <taxon>Insecta</taxon>
        <taxon>Pterygota</taxon>
        <taxon>Neoptera</taxon>
        <taxon>Endopterygota</taxon>
        <taxon>Lepidoptera</taxon>
        <taxon>Glossata</taxon>
        <taxon>Ditrysia</taxon>
        <taxon>Papilionoidea</taxon>
        <taxon>Nymphalidae</taxon>
        <taxon>Satyrinae</taxon>
        <taxon>Satyrini</taxon>
        <taxon>Parargina</taxon>
        <taxon>Pararge</taxon>
    </lineage>
</organism>
<keyword evidence="2" id="KW-1185">Reference proteome</keyword>
<evidence type="ECO:0000313" key="1">
    <source>
        <dbReference type="EMBL" id="CAH2267004.1"/>
    </source>
</evidence>
<dbReference type="EMBL" id="CAKXAJ010026337">
    <property type="protein sequence ID" value="CAH2267004.1"/>
    <property type="molecule type" value="Genomic_DNA"/>
</dbReference>